<name>A0A6L5XAS7_9BACT</name>
<gene>
    <name evidence="2" type="ORF">FYJ29_00940</name>
</gene>
<organism evidence="2 3">
    <name type="scientific">Sodaliphilus pleomorphus</name>
    <dbReference type="NCBI Taxonomy" id="2606626"/>
    <lineage>
        <taxon>Bacteria</taxon>
        <taxon>Pseudomonadati</taxon>
        <taxon>Bacteroidota</taxon>
        <taxon>Bacteroidia</taxon>
        <taxon>Bacteroidales</taxon>
        <taxon>Muribaculaceae</taxon>
        <taxon>Sodaliphilus</taxon>
    </lineage>
</organism>
<comment type="caution">
    <text evidence="2">The sequence shown here is derived from an EMBL/GenBank/DDBJ whole genome shotgun (WGS) entry which is preliminary data.</text>
</comment>
<evidence type="ECO:0000313" key="3">
    <source>
        <dbReference type="Proteomes" id="UP000483362"/>
    </source>
</evidence>
<dbReference type="PROSITE" id="PS51257">
    <property type="entry name" value="PROKAR_LIPOPROTEIN"/>
    <property type="match status" value="1"/>
</dbReference>
<feature type="region of interest" description="Disordered" evidence="1">
    <location>
        <begin position="718"/>
        <end position="738"/>
    </location>
</feature>
<dbReference type="EMBL" id="VULT01000001">
    <property type="protein sequence ID" value="MSS16343.1"/>
    <property type="molecule type" value="Genomic_DNA"/>
</dbReference>
<accession>A0A6L5XAS7</accession>
<keyword evidence="3" id="KW-1185">Reference proteome</keyword>
<dbReference type="Proteomes" id="UP000483362">
    <property type="component" value="Unassembled WGS sequence"/>
</dbReference>
<dbReference type="AlphaFoldDB" id="A0A6L5XAS7"/>
<reference evidence="2 3" key="1">
    <citation type="submission" date="2019-08" db="EMBL/GenBank/DDBJ databases">
        <title>In-depth cultivation of the pig gut microbiome towards novel bacterial diversity and tailored functional studies.</title>
        <authorList>
            <person name="Wylensek D."/>
            <person name="Hitch T.C.A."/>
            <person name="Clavel T."/>
        </authorList>
    </citation>
    <scope>NUCLEOTIDE SEQUENCE [LARGE SCALE GENOMIC DNA]</scope>
    <source>
        <strain evidence="2 3">Oil-RF-744-WCA-WT-10</strain>
    </source>
</reference>
<feature type="compositionally biased region" description="Basic residues" evidence="1">
    <location>
        <begin position="723"/>
        <end position="738"/>
    </location>
</feature>
<evidence type="ECO:0000256" key="1">
    <source>
        <dbReference type="SAM" id="MobiDB-lite"/>
    </source>
</evidence>
<proteinExistence type="predicted"/>
<evidence type="ECO:0000313" key="2">
    <source>
        <dbReference type="EMBL" id="MSS16343.1"/>
    </source>
</evidence>
<sequence length="738" mass="85156">MKRFITLSLLIVTAVLGTMACINLGRPNYYMFSLFNRMQMGRTFDTRLQQYWEKYTGTRLREYQVSALASADLDDAAHSDNPIVKKLSDDAEMMRYARLLQQYLQGCRALSNDSWNYPSKEQIKGARLTMEQVGQQAQAYGGTRLKPQYALLYVRTLVALDKWAQVGSYWESTASKLPKSVFKDMMRNTYAGSLLRQGRKQEACRIYAELGDMQSIKWCMRHQRNLAGIKQEYAADPNSPTLVYLVQDFVNNAQETKDHNNDPESMKYIEATSIYNNEIRQFIDFAVKVVQSKQSKVPCMWQSAAGLLSYMTGNGLQAEQMLDQAMTMQGTQRMCDNARACRLLVHVGNARQYSPQFGSWVKQELQWLMAQAENEEGTPADNHYAEVLERVTFSALAPKYRQWGRPGAAMSLLALPNKFENALWQRCAYNPYADDGDVEFHSDYSQALDSLTAQQAIDYLAYTESRPGDELERWLLEYNGTSLDKTKMTDMIGTKYMREGQWAKAVPYLEQVPLSYISKQAISRYMARRDYRVERWFKRQVVDREDDYEDWSTPTVVSHNQKLDFCHNVVALERQLRAASGAEQQARLHYELATLLYQASYKGDCWYLTRYGQSFYDTMCYTGEADLIQQSIAHLRAAKSEGSLAMQEKCLYALAFIPQGADLFDTYYDSRYVAHKRLNRASPRYVEMANLSNFYNMHHARVSPYVAHCDVLKQFRQLNTPGKPHKKNGTSPRRRRRG</sequence>
<protein>
    <submittedName>
        <fullName evidence="2">Uncharacterized protein</fullName>
    </submittedName>
</protein>
<dbReference type="RefSeq" id="WP_154327872.1">
    <property type="nucleotide sequence ID" value="NZ_CP045696.1"/>
</dbReference>